<proteinExistence type="inferred from homology"/>
<dbReference type="InterPro" id="IPR021520">
    <property type="entry name" value="Stealth_CR2"/>
</dbReference>
<accession>A0A948TD03</accession>
<reference evidence="6" key="1">
    <citation type="journal article" date="2021" name="PeerJ">
        <title>Extensive microbial diversity within the chicken gut microbiome revealed by metagenomics and culture.</title>
        <authorList>
            <person name="Gilroy R."/>
            <person name="Ravi A."/>
            <person name="Getino M."/>
            <person name="Pursley I."/>
            <person name="Horton D.L."/>
            <person name="Alikhan N.F."/>
            <person name="Baker D."/>
            <person name="Gharbi K."/>
            <person name="Hall N."/>
            <person name="Watson M."/>
            <person name="Adriaenssens E.M."/>
            <person name="Foster-Nyarko E."/>
            <person name="Jarju S."/>
            <person name="Secka A."/>
            <person name="Antonio M."/>
            <person name="Oren A."/>
            <person name="Chaudhuri R.R."/>
            <person name="La Ragione R."/>
            <person name="Hildebrand F."/>
            <person name="Pallen M.J."/>
        </authorList>
    </citation>
    <scope>NUCLEOTIDE SEQUENCE</scope>
    <source>
        <strain evidence="6">G4-2901</strain>
    </source>
</reference>
<feature type="domain" description="Stealth protein CR2 conserved region 2" evidence="4">
    <location>
        <begin position="44"/>
        <end position="147"/>
    </location>
</feature>
<evidence type="ECO:0000256" key="2">
    <source>
        <dbReference type="ARBA" id="ARBA00022679"/>
    </source>
</evidence>
<evidence type="ECO:0000259" key="4">
    <source>
        <dbReference type="Pfam" id="PF11380"/>
    </source>
</evidence>
<dbReference type="GO" id="GO:0016772">
    <property type="term" value="F:transferase activity, transferring phosphorus-containing groups"/>
    <property type="evidence" value="ECO:0007669"/>
    <property type="project" value="InterPro"/>
</dbReference>
<name>A0A948TD03_9BACT</name>
<dbReference type="Pfam" id="PF11380">
    <property type="entry name" value="Stealth_CR2"/>
    <property type="match status" value="1"/>
</dbReference>
<protein>
    <submittedName>
        <fullName evidence="6">Stealth CR1 domain-containing protein</fullName>
    </submittedName>
</protein>
<dbReference type="PANTHER" id="PTHR24045">
    <property type="match status" value="1"/>
</dbReference>
<keyword evidence="3" id="KW-0270">Exopolysaccharide synthesis</keyword>
<evidence type="ECO:0000256" key="3">
    <source>
        <dbReference type="ARBA" id="ARBA00023169"/>
    </source>
</evidence>
<comment type="caution">
    <text evidence="6">The sequence shown here is derived from an EMBL/GenBank/DDBJ whole genome shotgun (WGS) entry which is preliminary data.</text>
</comment>
<organism evidence="6 7">
    <name type="scientific">Candidatus Phocaeicola faecigallinarum</name>
    <dbReference type="NCBI Taxonomy" id="2838732"/>
    <lineage>
        <taxon>Bacteria</taxon>
        <taxon>Pseudomonadati</taxon>
        <taxon>Bacteroidota</taxon>
        <taxon>Bacteroidia</taxon>
        <taxon>Bacteroidales</taxon>
        <taxon>Bacteroidaceae</taxon>
        <taxon>Phocaeicola</taxon>
    </lineage>
</organism>
<sequence length="315" mass="37635">MENNHYEIDLIYLWVDGSDPVWQDKRNAFIGKTEEGSSTNCKGRYANNDELKYSLRSIEMYAPWIRQIFIVTDKQVPQWLDLSNPKVKIIDHTEIMPEVCLPSFNSSVIEHFLYKIPGLSERFLFANDDMFLNKPVLPSTFYAEDGLPIIRITYSRLRDWFLMFKKRFLGIPLKNYVQIVRNSAKLVEKRFGNYYNVKPHHNIDAYLKNDCQHVEEMFNDEISKTLSNHMRQANDIQRSLYTFVAIAEKRCHLIEVTQKTSFRFHIQNIKHYDKLKRYDPVFFCMNDSEYANDDDRKRVKEFLSKRFSKKSQFEK</sequence>
<dbReference type="GO" id="GO:0000271">
    <property type="term" value="P:polysaccharide biosynthetic process"/>
    <property type="evidence" value="ECO:0007669"/>
    <property type="project" value="UniProtKB-KW"/>
</dbReference>
<dbReference type="PANTHER" id="PTHR24045:SF0">
    <property type="entry name" value="N-ACETYLGLUCOSAMINE-1-PHOSPHOTRANSFERASE SUBUNITS ALPHA_BETA"/>
    <property type="match status" value="1"/>
</dbReference>
<evidence type="ECO:0000259" key="5">
    <source>
        <dbReference type="Pfam" id="PF17101"/>
    </source>
</evidence>
<dbReference type="InterPro" id="IPR047141">
    <property type="entry name" value="Stealth"/>
</dbReference>
<dbReference type="Proteomes" id="UP000783796">
    <property type="component" value="Unassembled WGS sequence"/>
</dbReference>
<evidence type="ECO:0000256" key="1">
    <source>
        <dbReference type="ARBA" id="ARBA00007583"/>
    </source>
</evidence>
<feature type="domain" description="Stealth protein CR1 conserved region 1" evidence="5">
    <location>
        <begin position="8"/>
        <end position="32"/>
    </location>
</feature>
<evidence type="ECO:0000313" key="7">
    <source>
        <dbReference type="Proteomes" id="UP000783796"/>
    </source>
</evidence>
<reference evidence="6" key="2">
    <citation type="submission" date="2021-04" db="EMBL/GenBank/DDBJ databases">
        <authorList>
            <person name="Gilroy R."/>
        </authorList>
    </citation>
    <scope>NUCLEOTIDE SEQUENCE</scope>
    <source>
        <strain evidence="6">G4-2901</strain>
    </source>
</reference>
<evidence type="ECO:0000313" key="6">
    <source>
        <dbReference type="EMBL" id="MBU3838713.1"/>
    </source>
</evidence>
<dbReference type="EMBL" id="JAHLFW010000088">
    <property type="protein sequence ID" value="MBU3838713.1"/>
    <property type="molecule type" value="Genomic_DNA"/>
</dbReference>
<keyword evidence="2" id="KW-0808">Transferase</keyword>
<dbReference type="InterPro" id="IPR031358">
    <property type="entry name" value="Stealth_CR1"/>
</dbReference>
<dbReference type="Pfam" id="PF17101">
    <property type="entry name" value="Stealth_CR1"/>
    <property type="match status" value="1"/>
</dbReference>
<gene>
    <name evidence="6" type="ORF">H9777_10475</name>
</gene>
<dbReference type="AlphaFoldDB" id="A0A948TD03"/>
<comment type="similarity">
    <text evidence="1">Belongs to the stealth family.</text>
</comment>